<dbReference type="InterPro" id="IPR008930">
    <property type="entry name" value="Terpenoid_cyclase/PrenylTrfase"/>
</dbReference>
<dbReference type="EMBL" id="AJIL01000074">
    <property type="protein sequence ID" value="KNE97014.1"/>
    <property type="molecule type" value="Genomic_DNA"/>
</dbReference>
<evidence type="ECO:0000256" key="4">
    <source>
        <dbReference type="ARBA" id="ARBA00022679"/>
    </source>
</evidence>
<dbReference type="PANTHER" id="PTHR11774">
    <property type="entry name" value="GERANYLGERANYL TRANSFERASE TYPE BETA SUBUNIT"/>
    <property type="match status" value="1"/>
</dbReference>
<evidence type="ECO:0000259" key="9">
    <source>
        <dbReference type="Pfam" id="PF00432"/>
    </source>
</evidence>
<feature type="domain" description="Prenyltransferase alpha-alpha toroid" evidence="9">
    <location>
        <begin position="19"/>
        <end position="441"/>
    </location>
</feature>
<dbReference type="Proteomes" id="UP000054564">
    <property type="component" value="Unassembled WGS sequence"/>
</dbReference>
<evidence type="ECO:0000313" key="10">
    <source>
        <dbReference type="EMBL" id="KNE97014.1"/>
    </source>
</evidence>
<dbReference type="AlphaFoldDB" id="A0A0L0VDI8"/>
<proteinExistence type="inferred from homology"/>
<organism evidence="10 11">
    <name type="scientific">Puccinia striiformis f. sp. tritici PST-78</name>
    <dbReference type="NCBI Taxonomy" id="1165861"/>
    <lineage>
        <taxon>Eukaryota</taxon>
        <taxon>Fungi</taxon>
        <taxon>Dikarya</taxon>
        <taxon>Basidiomycota</taxon>
        <taxon>Pucciniomycotina</taxon>
        <taxon>Pucciniomycetes</taxon>
        <taxon>Pucciniales</taxon>
        <taxon>Pucciniaceae</taxon>
        <taxon>Puccinia</taxon>
    </lineage>
</organism>
<evidence type="ECO:0000256" key="7">
    <source>
        <dbReference type="ARBA" id="ARBA00022833"/>
    </source>
</evidence>
<protein>
    <recommendedName>
        <fullName evidence="9">Prenyltransferase alpha-alpha toroid domain-containing protein</fullName>
    </recommendedName>
</protein>
<feature type="region of interest" description="Disordered" evidence="8">
    <location>
        <begin position="261"/>
        <end position="318"/>
    </location>
</feature>
<dbReference type="GO" id="GO:0046872">
    <property type="term" value="F:metal ion binding"/>
    <property type="evidence" value="ECO:0007669"/>
    <property type="project" value="UniProtKB-KW"/>
</dbReference>
<dbReference type="OrthoDB" id="24893at2759"/>
<sequence length="484" mass="53384">MQDYHIMMVSDSPEKEQGFARPSHIRYALRHLRMLPSPYQSDDSNRITFGFFALSSLAILGALDRLDLAERADYIDWIYRRWNHKIGGFGGAPNIDLRGLGPDEEPCDHPHLAHTYTALLILALLTLPSNERPEPESPYGALELPKLLQFVQNCQRPNGSFGSFPDGTDEDVRFVYCAIAILAMIRVDPGKVIDVNSTERFLKSCRRYEGGYGQAPYCEAQGGTTYCALASLALLGRLESSQTEEEADQTVRWLVDRQGEVVDSPGISPERDIEDAAKGSQPTARGPGIPSLPHESNKLSGTNDQPTPIDGVPPTSRRTVAGFQGRIGKPLDACYSFWCTAGLTIMSRRGSTQDLNPSTSHHNPSAARHCLRTDVEDRISPLVLYDPHANIQFLLRCQSSQWGGIARSPGDHPDVYHTYLALASLSLSNHSAAAVISTLKHQVGPDNRSTGDLDQLLTLHDPLLNVPLEVSKWIFKCFAPKEST</sequence>
<dbReference type="Pfam" id="PF00432">
    <property type="entry name" value="Prenyltrans"/>
    <property type="match status" value="1"/>
</dbReference>
<keyword evidence="3" id="KW-0637">Prenyltransferase</keyword>
<evidence type="ECO:0000256" key="5">
    <source>
        <dbReference type="ARBA" id="ARBA00022723"/>
    </source>
</evidence>
<reference evidence="11" key="1">
    <citation type="submission" date="2014-03" db="EMBL/GenBank/DDBJ databases">
        <title>The Genome Sequence of Puccinia striiformis f. sp. tritici PST-78.</title>
        <authorList>
            <consortium name="The Broad Institute Genome Sequencing Platform"/>
            <person name="Cuomo C."/>
            <person name="Hulbert S."/>
            <person name="Chen X."/>
            <person name="Walker B."/>
            <person name="Young S.K."/>
            <person name="Zeng Q."/>
            <person name="Gargeya S."/>
            <person name="Fitzgerald M."/>
            <person name="Haas B."/>
            <person name="Abouelleil A."/>
            <person name="Alvarado L."/>
            <person name="Arachchi H.M."/>
            <person name="Berlin A.M."/>
            <person name="Chapman S.B."/>
            <person name="Goldberg J."/>
            <person name="Griggs A."/>
            <person name="Gujja S."/>
            <person name="Hansen M."/>
            <person name="Howarth C."/>
            <person name="Imamovic A."/>
            <person name="Larimer J."/>
            <person name="McCowan C."/>
            <person name="Montmayeur A."/>
            <person name="Murphy C."/>
            <person name="Neiman D."/>
            <person name="Pearson M."/>
            <person name="Priest M."/>
            <person name="Roberts A."/>
            <person name="Saif S."/>
            <person name="Shea T."/>
            <person name="Sisk P."/>
            <person name="Sykes S."/>
            <person name="Wortman J."/>
            <person name="Nusbaum C."/>
            <person name="Birren B."/>
        </authorList>
    </citation>
    <scope>NUCLEOTIDE SEQUENCE [LARGE SCALE GENOMIC DNA]</scope>
    <source>
        <strain evidence="11">race PST-78</strain>
    </source>
</reference>
<dbReference type="PANTHER" id="PTHR11774:SF4">
    <property type="entry name" value="GERANYLGERANYL TRANSFERASE TYPE-1 SUBUNIT BETA"/>
    <property type="match status" value="1"/>
</dbReference>
<comment type="cofactor">
    <cofactor evidence="1">
        <name>Zn(2+)</name>
        <dbReference type="ChEBI" id="CHEBI:29105"/>
    </cofactor>
</comment>
<dbReference type="GO" id="GO:0005953">
    <property type="term" value="C:CAAX-protein geranylgeranyltransferase complex"/>
    <property type="evidence" value="ECO:0007669"/>
    <property type="project" value="TreeGrafter"/>
</dbReference>
<evidence type="ECO:0000256" key="3">
    <source>
        <dbReference type="ARBA" id="ARBA00022602"/>
    </source>
</evidence>
<comment type="caution">
    <text evidence="10">The sequence shown here is derived from an EMBL/GenBank/DDBJ whole genome shotgun (WGS) entry which is preliminary data.</text>
</comment>
<evidence type="ECO:0000256" key="1">
    <source>
        <dbReference type="ARBA" id="ARBA00001947"/>
    </source>
</evidence>
<keyword evidence="7" id="KW-0862">Zinc</keyword>
<name>A0A0L0VDI8_9BASI</name>
<gene>
    <name evidence="10" type="ORF">PSTG_09750</name>
</gene>
<dbReference type="STRING" id="1165861.A0A0L0VDI8"/>
<keyword evidence="6" id="KW-0677">Repeat</keyword>
<dbReference type="Gene3D" id="1.50.10.20">
    <property type="match status" value="1"/>
</dbReference>
<accession>A0A0L0VDI8</accession>
<dbReference type="InterPro" id="IPR001330">
    <property type="entry name" value="Prenyltrans"/>
</dbReference>
<evidence type="ECO:0000313" key="11">
    <source>
        <dbReference type="Proteomes" id="UP000054564"/>
    </source>
</evidence>
<keyword evidence="4" id="KW-0808">Transferase</keyword>
<dbReference type="InterPro" id="IPR045089">
    <property type="entry name" value="PGGT1B-like"/>
</dbReference>
<dbReference type="SUPFAM" id="SSF48239">
    <property type="entry name" value="Terpenoid cyclases/Protein prenyltransferases"/>
    <property type="match status" value="1"/>
</dbReference>
<evidence type="ECO:0000256" key="8">
    <source>
        <dbReference type="SAM" id="MobiDB-lite"/>
    </source>
</evidence>
<comment type="similarity">
    <text evidence="2">Belongs to the protein prenyltransferase subunit beta family.</text>
</comment>
<evidence type="ECO:0000256" key="6">
    <source>
        <dbReference type="ARBA" id="ARBA00022737"/>
    </source>
</evidence>
<keyword evidence="11" id="KW-1185">Reference proteome</keyword>
<dbReference type="GO" id="GO:0004662">
    <property type="term" value="F:CAAX-protein geranylgeranyltransferase activity"/>
    <property type="evidence" value="ECO:0007669"/>
    <property type="project" value="TreeGrafter"/>
</dbReference>
<keyword evidence="5" id="KW-0479">Metal-binding</keyword>
<evidence type="ECO:0000256" key="2">
    <source>
        <dbReference type="ARBA" id="ARBA00010497"/>
    </source>
</evidence>